<dbReference type="InterPro" id="IPR016167">
    <property type="entry name" value="FAD-bd_PCMH_sub1"/>
</dbReference>
<dbReference type="SUPFAM" id="SSF56176">
    <property type="entry name" value="FAD-binding/transporter-associated domain-like"/>
    <property type="match status" value="1"/>
</dbReference>
<evidence type="ECO:0000313" key="5">
    <source>
        <dbReference type="EMBL" id="ROU04231.1"/>
    </source>
</evidence>
<keyword evidence="1" id="KW-0285">Flavoprotein</keyword>
<dbReference type="InterPro" id="IPR016169">
    <property type="entry name" value="FAD-bd_PCMH_sub2"/>
</dbReference>
<evidence type="ECO:0000256" key="1">
    <source>
        <dbReference type="ARBA" id="ARBA00022630"/>
    </source>
</evidence>
<dbReference type="Proteomes" id="UP000268016">
    <property type="component" value="Unassembled WGS sequence"/>
</dbReference>
<dbReference type="PANTHER" id="PTHR42659">
    <property type="entry name" value="XANTHINE DEHYDROGENASE SUBUNIT C-RELATED"/>
    <property type="match status" value="1"/>
</dbReference>
<dbReference type="AlphaFoldDB" id="A0A3N2RA01"/>
<comment type="caution">
    <text evidence="5">The sequence shown here is derived from an EMBL/GenBank/DDBJ whole genome shotgun (WGS) entry which is preliminary data.</text>
</comment>
<sequence>MKAPDFAYARPADLGAALALLAEHGTEAQPLAGGQSLMPMMNFRLAAPEILIDLSDVAELRGLERTRDTVRIGAMTRYRDLEDWPDLGGTLPLVAMALPHIAHDAIRNRGTIGGSIALCDPAAELPAVMRVLAAEIEVAGAEGSRRVAADDFFTGFYETACGEEELIVAIHVPVAEADRVYGFHELAQRHGDYAMAGVALSALSPNPIRSLRAAFFGIAATPVRLPDLEAALEGLTACEAQAAVTAALEGLDLLADTKASADMRRHLSGVVLKRALEAM</sequence>
<dbReference type="SUPFAM" id="SSF55447">
    <property type="entry name" value="CO dehydrogenase flavoprotein C-terminal domain-like"/>
    <property type="match status" value="1"/>
</dbReference>
<evidence type="ECO:0000256" key="3">
    <source>
        <dbReference type="ARBA" id="ARBA00023002"/>
    </source>
</evidence>
<keyword evidence="3" id="KW-0560">Oxidoreductase</keyword>
<dbReference type="Pfam" id="PF00941">
    <property type="entry name" value="FAD_binding_5"/>
    <property type="match status" value="1"/>
</dbReference>
<dbReference type="InterPro" id="IPR051312">
    <property type="entry name" value="Diverse_Substr_Oxidored"/>
</dbReference>
<proteinExistence type="predicted"/>
<dbReference type="InterPro" id="IPR005107">
    <property type="entry name" value="CO_DH_flav_C"/>
</dbReference>
<keyword evidence="2" id="KW-0274">FAD</keyword>
<evidence type="ECO:0000256" key="2">
    <source>
        <dbReference type="ARBA" id="ARBA00022827"/>
    </source>
</evidence>
<evidence type="ECO:0000259" key="4">
    <source>
        <dbReference type="PROSITE" id="PS51387"/>
    </source>
</evidence>
<dbReference type="EMBL" id="RDRB01000001">
    <property type="protein sequence ID" value="ROU04231.1"/>
    <property type="molecule type" value="Genomic_DNA"/>
</dbReference>
<feature type="domain" description="FAD-binding PCMH-type" evidence="4">
    <location>
        <begin position="1"/>
        <end position="177"/>
    </location>
</feature>
<dbReference type="InterPro" id="IPR036683">
    <property type="entry name" value="CO_DH_flav_C_dom_sf"/>
</dbReference>
<dbReference type="OrthoDB" id="9793944at2"/>
<dbReference type="InterPro" id="IPR016166">
    <property type="entry name" value="FAD-bd_PCMH"/>
</dbReference>
<name>A0A3N2RA01_9RHOB</name>
<dbReference type="Gene3D" id="3.30.465.10">
    <property type="match status" value="1"/>
</dbReference>
<dbReference type="GO" id="GO:0071949">
    <property type="term" value="F:FAD binding"/>
    <property type="evidence" value="ECO:0007669"/>
    <property type="project" value="InterPro"/>
</dbReference>
<dbReference type="GO" id="GO:0016491">
    <property type="term" value="F:oxidoreductase activity"/>
    <property type="evidence" value="ECO:0007669"/>
    <property type="project" value="UniProtKB-KW"/>
</dbReference>
<dbReference type="Gene3D" id="3.30.390.50">
    <property type="entry name" value="CO dehydrogenase flavoprotein, C-terminal domain"/>
    <property type="match status" value="1"/>
</dbReference>
<dbReference type="SMART" id="SM01092">
    <property type="entry name" value="CO_deh_flav_C"/>
    <property type="match status" value="1"/>
</dbReference>
<accession>A0A3N2RA01</accession>
<dbReference type="InterPro" id="IPR036318">
    <property type="entry name" value="FAD-bd_PCMH-like_sf"/>
</dbReference>
<dbReference type="InterPro" id="IPR002346">
    <property type="entry name" value="Mopterin_DH_FAD-bd"/>
</dbReference>
<protein>
    <submittedName>
        <fullName evidence="5">Xanthine dehydrogenase family protein subunit M</fullName>
    </submittedName>
</protein>
<organism evidence="5 6">
    <name type="scientific">Histidinibacterium lentulum</name>
    <dbReference type="NCBI Taxonomy" id="2480588"/>
    <lineage>
        <taxon>Bacteria</taxon>
        <taxon>Pseudomonadati</taxon>
        <taxon>Pseudomonadota</taxon>
        <taxon>Alphaproteobacteria</taxon>
        <taxon>Rhodobacterales</taxon>
        <taxon>Paracoccaceae</taxon>
        <taxon>Histidinibacterium</taxon>
    </lineage>
</organism>
<dbReference type="Gene3D" id="3.30.43.10">
    <property type="entry name" value="Uridine Diphospho-n-acetylenolpyruvylglucosamine Reductase, domain 2"/>
    <property type="match status" value="1"/>
</dbReference>
<evidence type="ECO:0000313" key="6">
    <source>
        <dbReference type="Proteomes" id="UP000268016"/>
    </source>
</evidence>
<dbReference type="Pfam" id="PF03450">
    <property type="entry name" value="CO_deh_flav_C"/>
    <property type="match status" value="1"/>
</dbReference>
<reference evidence="5 6" key="1">
    <citation type="submission" date="2018-10" db="EMBL/GenBank/DDBJ databases">
        <title>Histidinibacterium lentulum gen. nov., sp. nov., a marine bacterium from the culture broth of Picochlorum sp. 122.</title>
        <authorList>
            <person name="Wang G."/>
        </authorList>
    </citation>
    <scope>NUCLEOTIDE SEQUENCE [LARGE SCALE GENOMIC DNA]</scope>
    <source>
        <strain evidence="5 6">B17</strain>
    </source>
</reference>
<dbReference type="PANTHER" id="PTHR42659:SF2">
    <property type="entry name" value="XANTHINE DEHYDROGENASE SUBUNIT C-RELATED"/>
    <property type="match status" value="1"/>
</dbReference>
<dbReference type="PROSITE" id="PS51387">
    <property type="entry name" value="FAD_PCMH"/>
    <property type="match status" value="1"/>
</dbReference>
<dbReference type="RefSeq" id="WP_123640637.1">
    <property type="nucleotide sequence ID" value="NZ_ML119081.1"/>
</dbReference>
<gene>
    <name evidence="5" type="ORF">EAT49_02245</name>
</gene>
<keyword evidence="6" id="KW-1185">Reference proteome</keyword>